<evidence type="ECO:0000256" key="10">
    <source>
        <dbReference type="ARBA" id="ARBA00033093"/>
    </source>
</evidence>
<keyword evidence="5 12" id="KW-0436">Ligase</keyword>
<keyword evidence="16" id="KW-1185">Reference proteome</keyword>
<dbReference type="PANTHER" id="PTHR10520:SF12">
    <property type="entry name" value="TRIFUNCTIONAL PURINE BIOSYNTHETIC PROTEIN ADENOSINE-3"/>
    <property type="match status" value="1"/>
</dbReference>
<dbReference type="Gene3D" id="3.30.1330.10">
    <property type="entry name" value="PurM-like, N-terminal domain"/>
    <property type="match status" value="1"/>
</dbReference>
<dbReference type="Proteomes" id="UP000724672">
    <property type="component" value="Unassembled WGS sequence"/>
</dbReference>
<evidence type="ECO:0000256" key="6">
    <source>
        <dbReference type="ARBA" id="ARBA00022741"/>
    </source>
</evidence>
<dbReference type="InterPro" id="IPR010918">
    <property type="entry name" value="PurM-like_C_dom"/>
</dbReference>
<gene>
    <name evidence="12" type="primary">purM</name>
    <name evidence="15" type="ORF">GOQ27_10515</name>
</gene>
<comment type="subcellular location">
    <subcellularLocation>
        <location evidence="12">Cytoplasm</location>
    </subcellularLocation>
</comment>
<keyword evidence="12" id="KW-0963">Cytoplasm</keyword>
<dbReference type="GO" id="GO:0006189">
    <property type="term" value="P:'de novo' IMP biosynthetic process"/>
    <property type="evidence" value="ECO:0007669"/>
    <property type="project" value="UniProtKB-UniRule"/>
</dbReference>
<evidence type="ECO:0000256" key="12">
    <source>
        <dbReference type="HAMAP-Rule" id="MF_00741"/>
    </source>
</evidence>
<comment type="pathway">
    <text evidence="1 12">Purine metabolism; IMP biosynthesis via de novo pathway; 5-amino-1-(5-phospho-D-ribosyl)imidazole from N(2)-formyl-N(1)-(5-phospho-D-ribosyl)glycinamide: step 2/2.</text>
</comment>
<dbReference type="SUPFAM" id="SSF56042">
    <property type="entry name" value="PurM C-terminal domain-like"/>
    <property type="match status" value="1"/>
</dbReference>
<dbReference type="GO" id="GO:0005524">
    <property type="term" value="F:ATP binding"/>
    <property type="evidence" value="ECO:0007669"/>
    <property type="project" value="UniProtKB-KW"/>
</dbReference>
<dbReference type="CDD" id="cd02196">
    <property type="entry name" value="PurM"/>
    <property type="match status" value="1"/>
</dbReference>
<evidence type="ECO:0000256" key="1">
    <source>
        <dbReference type="ARBA" id="ARBA00004686"/>
    </source>
</evidence>
<evidence type="ECO:0000256" key="2">
    <source>
        <dbReference type="ARBA" id="ARBA00010280"/>
    </source>
</evidence>
<dbReference type="SUPFAM" id="SSF55326">
    <property type="entry name" value="PurM N-terminal domain-like"/>
    <property type="match status" value="1"/>
</dbReference>
<dbReference type="GO" id="GO:0046084">
    <property type="term" value="P:adenine biosynthetic process"/>
    <property type="evidence" value="ECO:0007669"/>
    <property type="project" value="TreeGrafter"/>
</dbReference>
<sequence length="346" mass="37967">MTDRLTYSDSGVNIDEGNKAINLMKSHITETFSKDVISTIGGFGGLFNLDLTGINNPVLVSGTDGVGTKLLLALMMDKHDTIGEDLVAMCVNDILCHGAKPLFFLDYFATGNLEGEKVAEVVKGIANGCKLASCSLIGGETAEMPGLYKGKEYDLSGFAVGVVDREKLIDGRNIKTGDIIIGLPSSGIHSNGYSLVRKLFFEKLMWTHDTFIQELGSTLGEVLLTPTKIYWDIVSRLSEKFDIKGMAHITGGGFYENIPRIIPKGLGVDIDLSSWDRPEIFKLIQKLGNIHRDEMFRTFNMGIGYIIVVSKDESDIVLDEMKAIDEKAYIIGEVVDTHSGVKLWQE</sequence>
<evidence type="ECO:0000256" key="5">
    <source>
        <dbReference type="ARBA" id="ARBA00022598"/>
    </source>
</evidence>
<feature type="domain" description="PurM-like C-terminal" evidence="14">
    <location>
        <begin position="175"/>
        <end position="339"/>
    </location>
</feature>
<dbReference type="NCBIfam" id="TIGR00878">
    <property type="entry name" value="purM"/>
    <property type="match status" value="1"/>
</dbReference>
<dbReference type="GO" id="GO:0004641">
    <property type="term" value="F:phosphoribosylformylglycinamidine cyclo-ligase activity"/>
    <property type="evidence" value="ECO:0007669"/>
    <property type="project" value="UniProtKB-UniRule"/>
</dbReference>
<dbReference type="FunFam" id="3.90.650.10:FF:000001">
    <property type="entry name" value="Phosphoribosylformylglycinamidine cyclo-ligase"/>
    <property type="match status" value="1"/>
</dbReference>
<evidence type="ECO:0000259" key="14">
    <source>
        <dbReference type="Pfam" id="PF02769"/>
    </source>
</evidence>
<accession>A0A942UWM3</accession>
<evidence type="ECO:0000313" key="16">
    <source>
        <dbReference type="Proteomes" id="UP000724672"/>
    </source>
</evidence>
<dbReference type="RefSeq" id="WP_203366825.1">
    <property type="nucleotide sequence ID" value="NZ_WSFT01000039.1"/>
</dbReference>
<organism evidence="15 16">
    <name type="scientific">Anaeromonas frigoriresistens</name>
    <dbReference type="NCBI Taxonomy" id="2683708"/>
    <lineage>
        <taxon>Bacteria</taxon>
        <taxon>Bacillati</taxon>
        <taxon>Bacillota</taxon>
        <taxon>Tissierellia</taxon>
        <taxon>Tissierellales</taxon>
        <taxon>Thermohalobacteraceae</taxon>
        <taxon>Anaeromonas</taxon>
    </lineage>
</organism>
<dbReference type="Pfam" id="PF00586">
    <property type="entry name" value="AIRS"/>
    <property type="match status" value="1"/>
</dbReference>
<proteinExistence type="inferred from homology"/>
<evidence type="ECO:0000256" key="11">
    <source>
        <dbReference type="ARBA" id="ARBA00049057"/>
    </source>
</evidence>
<name>A0A942UWM3_9FIRM</name>
<evidence type="ECO:0000256" key="9">
    <source>
        <dbReference type="ARBA" id="ARBA00032931"/>
    </source>
</evidence>
<dbReference type="AlphaFoldDB" id="A0A942UWM3"/>
<dbReference type="HAMAP" id="MF_00741">
    <property type="entry name" value="AIRS"/>
    <property type="match status" value="1"/>
</dbReference>
<comment type="caution">
    <text evidence="15">The sequence shown here is derived from an EMBL/GenBank/DDBJ whole genome shotgun (WGS) entry which is preliminary data.</text>
</comment>
<dbReference type="InterPro" id="IPR036676">
    <property type="entry name" value="PurM-like_C_sf"/>
</dbReference>
<dbReference type="InterPro" id="IPR036921">
    <property type="entry name" value="PurM-like_N_sf"/>
</dbReference>
<evidence type="ECO:0000256" key="8">
    <source>
        <dbReference type="ARBA" id="ARBA00031908"/>
    </source>
</evidence>
<dbReference type="FunFam" id="3.30.1330.10:FF:000001">
    <property type="entry name" value="Phosphoribosylformylglycinamidine cyclo-ligase"/>
    <property type="match status" value="1"/>
</dbReference>
<keyword evidence="7 12" id="KW-0067">ATP-binding</keyword>
<dbReference type="GO" id="GO:0005829">
    <property type="term" value="C:cytosol"/>
    <property type="evidence" value="ECO:0007669"/>
    <property type="project" value="TreeGrafter"/>
</dbReference>
<dbReference type="Pfam" id="PF02769">
    <property type="entry name" value="AIRS_C"/>
    <property type="match status" value="1"/>
</dbReference>
<dbReference type="InterPro" id="IPR016188">
    <property type="entry name" value="PurM-like_N"/>
</dbReference>
<dbReference type="EC" id="6.3.3.1" evidence="3 12"/>
<protein>
    <recommendedName>
        <fullName evidence="4 12">Phosphoribosylformylglycinamidine cyclo-ligase</fullName>
        <ecNumber evidence="3 12">6.3.3.1</ecNumber>
    </recommendedName>
    <alternativeName>
        <fullName evidence="9 12">AIR synthase</fullName>
    </alternativeName>
    <alternativeName>
        <fullName evidence="10 12">AIRS</fullName>
    </alternativeName>
    <alternativeName>
        <fullName evidence="8 12">Phosphoribosyl-aminoimidazole synthetase</fullName>
    </alternativeName>
</protein>
<evidence type="ECO:0000256" key="4">
    <source>
        <dbReference type="ARBA" id="ARBA00020367"/>
    </source>
</evidence>
<evidence type="ECO:0000259" key="13">
    <source>
        <dbReference type="Pfam" id="PF00586"/>
    </source>
</evidence>
<keyword evidence="12" id="KW-0658">Purine biosynthesis</keyword>
<evidence type="ECO:0000256" key="7">
    <source>
        <dbReference type="ARBA" id="ARBA00022840"/>
    </source>
</evidence>
<comment type="similarity">
    <text evidence="2 12">Belongs to the AIR synthase family.</text>
</comment>
<dbReference type="InterPro" id="IPR004733">
    <property type="entry name" value="PurM_cligase"/>
</dbReference>
<dbReference type="EMBL" id="WSFT01000039">
    <property type="protein sequence ID" value="MBS4538900.1"/>
    <property type="molecule type" value="Genomic_DNA"/>
</dbReference>
<keyword evidence="6 12" id="KW-0547">Nucleotide-binding</keyword>
<comment type="catalytic activity">
    <reaction evidence="11 12">
        <text>2-formamido-N(1)-(5-O-phospho-beta-D-ribosyl)acetamidine + ATP = 5-amino-1-(5-phospho-beta-D-ribosyl)imidazole + ADP + phosphate + H(+)</text>
        <dbReference type="Rhea" id="RHEA:23032"/>
        <dbReference type="ChEBI" id="CHEBI:15378"/>
        <dbReference type="ChEBI" id="CHEBI:30616"/>
        <dbReference type="ChEBI" id="CHEBI:43474"/>
        <dbReference type="ChEBI" id="CHEBI:137981"/>
        <dbReference type="ChEBI" id="CHEBI:147287"/>
        <dbReference type="ChEBI" id="CHEBI:456216"/>
        <dbReference type="EC" id="6.3.3.1"/>
    </reaction>
</comment>
<feature type="domain" description="PurM-like N-terminal" evidence="13">
    <location>
        <begin position="58"/>
        <end position="163"/>
    </location>
</feature>
<dbReference type="PANTHER" id="PTHR10520">
    <property type="entry name" value="TRIFUNCTIONAL PURINE BIOSYNTHETIC PROTEIN ADENOSINE-3-RELATED"/>
    <property type="match status" value="1"/>
</dbReference>
<reference evidence="15" key="1">
    <citation type="submission" date="2019-12" db="EMBL/GenBank/DDBJ databases">
        <title>Clostridiaceae gen. nov. sp. nov., isolated from sediment in Xinjiang, China.</title>
        <authorList>
            <person name="Zhang R."/>
        </authorList>
    </citation>
    <scope>NUCLEOTIDE SEQUENCE</scope>
    <source>
        <strain evidence="15">D2Q-11</strain>
    </source>
</reference>
<evidence type="ECO:0000313" key="15">
    <source>
        <dbReference type="EMBL" id="MBS4538900.1"/>
    </source>
</evidence>
<dbReference type="GO" id="GO:0004637">
    <property type="term" value="F:phosphoribosylamine-glycine ligase activity"/>
    <property type="evidence" value="ECO:0007669"/>
    <property type="project" value="TreeGrafter"/>
</dbReference>
<evidence type="ECO:0000256" key="3">
    <source>
        <dbReference type="ARBA" id="ARBA00013047"/>
    </source>
</evidence>
<dbReference type="Gene3D" id="3.90.650.10">
    <property type="entry name" value="PurM-like C-terminal domain"/>
    <property type="match status" value="1"/>
</dbReference>